<dbReference type="InterPro" id="IPR002347">
    <property type="entry name" value="SDR_fam"/>
</dbReference>
<dbReference type="GO" id="GO:0004316">
    <property type="term" value="F:3-oxoacyl-[acyl-carrier-protein] reductase (NADPH) activity"/>
    <property type="evidence" value="ECO:0007669"/>
    <property type="project" value="UniProtKB-EC"/>
</dbReference>
<gene>
    <name evidence="2" type="primary">fabG_3</name>
    <name evidence="2" type="ORF">FILTAD_02244</name>
</gene>
<dbReference type="Pfam" id="PF13561">
    <property type="entry name" value="adh_short_C2"/>
    <property type="match status" value="1"/>
</dbReference>
<dbReference type="OrthoDB" id="9803333at2"/>
<dbReference type="RefSeq" id="WP_124070863.1">
    <property type="nucleotide sequence ID" value="NZ_CBCRXF010000001.1"/>
</dbReference>
<dbReference type="NCBIfam" id="NF047420">
    <property type="entry name" value="EF_P_mod_YmfI"/>
    <property type="match status" value="1"/>
</dbReference>
<dbReference type="AlphaFoldDB" id="A0A3P5XFQ1"/>
<evidence type="ECO:0000313" key="3">
    <source>
        <dbReference type="Proteomes" id="UP000270468"/>
    </source>
</evidence>
<reference evidence="2 3" key="1">
    <citation type="submission" date="2018-11" db="EMBL/GenBank/DDBJ databases">
        <authorList>
            <person name="Criscuolo A."/>
        </authorList>
    </citation>
    <scope>NUCLEOTIDE SEQUENCE [LARGE SCALE GENOMIC DNA]</scope>
    <source>
        <strain evidence="2">ATB-66</strain>
    </source>
</reference>
<dbReference type="InterPro" id="IPR050259">
    <property type="entry name" value="SDR"/>
</dbReference>
<dbReference type="Gene3D" id="3.40.50.720">
    <property type="entry name" value="NAD(P)-binding Rossmann-like Domain"/>
    <property type="match status" value="1"/>
</dbReference>
<accession>A0A3P5XFQ1</accession>
<sequence>MTDRGYCVVLGASGGIGEAIARHLGANGWSLYIHYNANLANALRLQKELQVMYPQSDFKLVQADFSVIDGAEILAKQVRHVGAIVIANGQSMLKLLTDTSLTDMDALWKVHVQNPAHFISIVSSQLRRFKKSYVVFIGSIWGSTGAAGEVMYSTVKGAQHAFVKAYAKEAAYSGVRVNAIAPGWIETRMNSEISIEDQKMVIDAIPLMSTGTPAHIADAVSFLLSGQADYMTGEVMNINGGWYI</sequence>
<comment type="similarity">
    <text evidence="1">Belongs to the short-chain dehydrogenases/reductases (SDR) family.</text>
</comment>
<protein>
    <submittedName>
        <fullName evidence="2">3-oxoacyl-[acyl-carrier-protein] reductase FabG</fullName>
        <ecNumber evidence="2">1.1.1.100</ecNumber>
    </submittedName>
</protein>
<keyword evidence="3" id="KW-1185">Reference proteome</keyword>
<dbReference type="Proteomes" id="UP000270468">
    <property type="component" value="Unassembled WGS sequence"/>
</dbReference>
<evidence type="ECO:0000256" key="1">
    <source>
        <dbReference type="ARBA" id="ARBA00006484"/>
    </source>
</evidence>
<organism evidence="2 3">
    <name type="scientific">Filibacter tadaridae</name>
    <dbReference type="NCBI Taxonomy" id="2483811"/>
    <lineage>
        <taxon>Bacteria</taxon>
        <taxon>Bacillati</taxon>
        <taxon>Bacillota</taxon>
        <taxon>Bacilli</taxon>
        <taxon>Bacillales</taxon>
        <taxon>Caryophanaceae</taxon>
        <taxon>Filibacter</taxon>
    </lineage>
</organism>
<dbReference type="PANTHER" id="PTHR42879:SF2">
    <property type="entry name" value="3-OXOACYL-[ACYL-CARRIER-PROTEIN] REDUCTASE FABG"/>
    <property type="match status" value="1"/>
</dbReference>
<dbReference type="SUPFAM" id="SSF51735">
    <property type="entry name" value="NAD(P)-binding Rossmann-fold domains"/>
    <property type="match status" value="1"/>
</dbReference>
<evidence type="ECO:0000313" key="2">
    <source>
        <dbReference type="EMBL" id="VDC29689.1"/>
    </source>
</evidence>
<dbReference type="PANTHER" id="PTHR42879">
    <property type="entry name" value="3-OXOACYL-(ACYL-CARRIER-PROTEIN) REDUCTASE"/>
    <property type="match status" value="1"/>
</dbReference>
<proteinExistence type="inferred from homology"/>
<dbReference type="PRINTS" id="PR00081">
    <property type="entry name" value="GDHRDH"/>
</dbReference>
<dbReference type="CDD" id="cd05233">
    <property type="entry name" value="SDR_c"/>
    <property type="match status" value="1"/>
</dbReference>
<dbReference type="InterPro" id="IPR036291">
    <property type="entry name" value="NAD(P)-bd_dom_sf"/>
</dbReference>
<keyword evidence="2" id="KW-0560">Oxidoreductase</keyword>
<dbReference type="EMBL" id="UXAV01000042">
    <property type="protein sequence ID" value="VDC29689.1"/>
    <property type="molecule type" value="Genomic_DNA"/>
</dbReference>
<name>A0A3P5XFQ1_9BACL</name>
<dbReference type="EC" id="1.1.1.100" evidence="2"/>